<dbReference type="Proteomes" id="UP001165960">
    <property type="component" value="Unassembled WGS sequence"/>
</dbReference>
<gene>
    <name evidence="1" type="primary">ORT1</name>
    <name evidence="1" type="ORF">DSO57_1009421</name>
</gene>
<dbReference type="EMBL" id="QTSX02004290">
    <property type="protein sequence ID" value="KAJ9066436.1"/>
    <property type="molecule type" value="Genomic_DNA"/>
</dbReference>
<name>A0ACC2SVN5_9FUNG</name>
<proteinExistence type="predicted"/>
<accession>A0ACC2SVN5</accession>
<organism evidence="1 2">
    <name type="scientific">Entomophthora muscae</name>
    <dbReference type="NCBI Taxonomy" id="34485"/>
    <lineage>
        <taxon>Eukaryota</taxon>
        <taxon>Fungi</taxon>
        <taxon>Fungi incertae sedis</taxon>
        <taxon>Zoopagomycota</taxon>
        <taxon>Entomophthoromycotina</taxon>
        <taxon>Entomophthoromycetes</taxon>
        <taxon>Entomophthorales</taxon>
        <taxon>Entomophthoraceae</taxon>
        <taxon>Entomophthora</taxon>
    </lineage>
</organism>
<evidence type="ECO:0000313" key="1">
    <source>
        <dbReference type="EMBL" id="KAJ9066436.1"/>
    </source>
</evidence>
<keyword evidence="2" id="KW-1185">Reference proteome</keyword>
<reference evidence="1" key="1">
    <citation type="submission" date="2022-04" db="EMBL/GenBank/DDBJ databases">
        <title>Genome of the entomopathogenic fungus Entomophthora muscae.</title>
        <authorList>
            <person name="Elya C."/>
            <person name="Lovett B.R."/>
            <person name="Lee E."/>
            <person name="Macias A.M."/>
            <person name="Hajek A.E."/>
            <person name="De Bivort B.L."/>
            <person name="Kasson M.T."/>
            <person name="De Fine Licht H.H."/>
            <person name="Stajich J.E."/>
        </authorList>
    </citation>
    <scope>NUCLEOTIDE SEQUENCE</scope>
    <source>
        <strain evidence="1">Berkeley</strain>
    </source>
</reference>
<evidence type="ECO:0000313" key="2">
    <source>
        <dbReference type="Proteomes" id="UP001165960"/>
    </source>
</evidence>
<sequence>MVKELKDDDISIENKISGVSTALSTIAAPFNTDALGGSKPSTIASAFLEEIGDLACGSIAGMFGKVIEHPFDTVKVRLQTQIQFAGPFNCLSATLKHEGIKGLFRGLPAPMLGSMMENATLFFTYRHCQNLIQLVSGKKCSWSIRYL</sequence>
<protein>
    <submittedName>
        <fullName evidence="1">Mitochondrial ornithine carrier protein</fullName>
    </submittedName>
</protein>
<comment type="caution">
    <text evidence="1">The sequence shown here is derived from an EMBL/GenBank/DDBJ whole genome shotgun (WGS) entry which is preliminary data.</text>
</comment>